<dbReference type="Gene3D" id="2.40.30.100">
    <property type="entry name" value="AF2212/PG0164-like"/>
    <property type="match status" value="1"/>
</dbReference>
<gene>
    <name evidence="1" type="ORF">SAMN04487963_1299</name>
</gene>
<reference evidence="2" key="1">
    <citation type="submission" date="2016-10" db="EMBL/GenBank/DDBJ databases">
        <authorList>
            <person name="Varghese N."/>
            <person name="Submissions S."/>
        </authorList>
    </citation>
    <scope>NUCLEOTIDE SEQUENCE [LARGE SCALE GENOMIC DNA]</scope>
    <source>
        <strain evidence="2">CGMCC 1.7061</strain>
    </source>
</reference>
<evidence type="ECO:0000313" key="1">
    <source>
        <dbReference type="EMBL" id="SFM13281.1"/>
    </source>
</evidence>
<dbReference type="STRING" id="488535.SAMN04487963_1299"/>
<dbReference type="Pfam" id="PF08922">
    <property type="entry name" value="DUF1905"/>
    <property type="match status" value="1"/>
</dbReference>
<protein>
    <submittedName>
        <fullName evidence="1">Bacteriocin-protection, YdeI or OmpD-Associated</fullName>
    </submittedName>
</protein>
<dbReference type="Proteomes" id="UP000198519">
    <property type="component" value="Unassembled WGS sequence"/>
</dbReference>
<evidence type="ECO:0000313" key="2">
    <source>
        <dbReference type="Proteomes" id="UP000198519"/>
    </source>
</evidence>
<dbReference type="InterPro" id="IPR015018">
    <property type="entry name" value="DUF1905"/>
</dbReference>
<dbReference type="RefSeq" id="WP_092021117.1">
    <property type="nucleotide sequence ID" value="NZ_FOUE01000002.1"/>
</dbReference>
<dbReference type="SUPFAM" id="SSF141694">
    <property type="entry name" value="AF2212/PG0164-like"/>
    <property type="match status" value="1"/>
</dbReference>
<dbReference type="OrthoDB" id="7059330at2"/>
<dbReference type="EMBL" id="FOUE01000002">
    <property type="protein sequence ID" value="SFM13281.1"/>
    <property type="molecule type" value="Genomic_DNA"/>
</dbReference>
<keyword evidence="2" id="KW-1185">Reference proteome</keyword>
<organism evidence="1 2">
    <name type="scientific">Marinobacter zhejiangensis</name>
    <dbReference type="NCBI Taxonomy" id="488535"/>
    <lineage>
        <taxon>Bacteria</taxon>
        <taxon>Pseudomonadati</taxon>
        <taxon>Pseudomonadota</taxon>
        <taxon>Gammaproteobacteria</taxon>
        <taxon>Pseudomonadales</taxon>
        <taxon>Marinobacteraceae</taxon>
        <taxon>Marinobacter</taxon>
    </lineage>
</organism>
<proteinExistence type="predicted"/>
<sequence length="168" mass="18442">MKPSLVGKHFSFEADLESWAEGMDYCAVCVPAEITNALGTKGPVLVKASVNESKPFQVSLFPVGGGQHYIRIKASIRRLTEIKVGDHIRLSFVVLDPDDVKVPDDLMKVLTTEGMADAFMAIPPGQRNFIIRRIQEAAKPATREKRVYEAVSAALERRSNMKGQDGVG</sequence>
<name>A0A1I4NCQ7_9GAMM</name>
<accession>A0A1I4NCQ7</accession>
<dbReference type="AlphaFoldDB" id="A0A1I4NCQ7"/>
<dbReference type="Pfam" id="PF13376">
    <property type="entry name" value="OmdA"/>
    <property type="match status" value="1"/>
</dbReference>
<dbReference type="InterPro" id="IPR037079">
    <property type="entry name" value="AF2212/PG0164-like_sf"/>
</dbReference>